<dbReference type="SUPFAM" id="SSF50923">
    <property type="entry name" value="Hemopexin-like domain"/>
    <property type="match status" value="1"/>
</dbReference>
<dbReference type="GO" id="GO:0008270">
    <property type="term" value="F:zinc ion binding"/>
    <property type="evidence" value="ECO:0007669"/>
    <property type="project" value="InterPro"/>
</dbReference>
<dbReference type="InterPro" id="IPR033739">
    <property type="entry name" value="M10A_MMP"/>
</dbReference>
<feature type="domain" description="Peptidase metallopeptidase" evidence="9">
    <location>
        <begin position="87"/>
        <end position="251"/>
    </location>
</feature>
<dbReference type="Gene3D" id="3.40.390.10">
    <property type="entry name" value="Collagenase (Catalytic Domain)"/>
    <property type="match status" value="1"/>
</dbReference>
<evidence type="ECO:0000313" key="11">
    <source>
        <dbReference type="Proteomes" id="UP000202782"/>
    </source>
</evidence>
<dbReference type="GeneID" id="5184240"/>
<dbReference type="InterPro" id="IPR006026">
    <property type="entry name" value="Peptidase_Metallo"/>
</dbReference>
<dbReference type="GO" id="GO:0030574">
    <property type="term" value="P:collagen catabolic process"/>
    <property type="evidence" value="ECO:0007669"/>
    <property type="project" value="TreeGrafter"/>
</dbReference>
<dbReference type="GO" id="GO:0006508">
    <property type="term" value="P:proteolysis"/>
    <property type="evidence" value="ECO:0007669"/>
    <property type="project" value="UniProtKB-KW"/>
</dbReference>
<dbReference type="SUPFAM" id="SSF55486">
    <property type="entry name" value="Metalloproteases ('zincins'), catalytic domain"/>
    <property type="match status" value="1"/>
</dbReference>
<dbReference type="PANTHER" id="PTHR10201">
    <property type="entry name" value="MATRIX METALLOPROTEINASE"/>
    <property type="match status" value="1"/>
</dbReference>
<dbReference type="Proteomes" id="UP000202782">
    <property type="component" value="Segment"/>
</dbReference>
<comment type="similarity">
    <text evidence="2">Belongs to the peptidase M10A family.</text>
</comment>
<evidence type="ECO:0000313" key="10">
    <source>
        <dbReference type="EMBL" id="ABQ51980.1"/>
    </source>
</evidence>
<name>A5IZN9_9BBAC</name>
<dbReference type="OrthoDB" id="4353at10239"/>
<organism evidence="10 11">
    <name type="scientific">Spodoptera litura granulovirus</name>
    <dbReference type="NCBI Taxonomy" id="359919"/>
    <lineage>
        <taxon>Viruses</taxon>
        <taxon>Viruses incertae sedis</taxon>
        <taxon>Naldaviricetes</taxon>
        <taxon>Lefavirales</taxon>
        <taxon>Baculoviridae</taxon>
        <taxon>Betabaculovirus</taxon>
        <taxon>Betabaculovirus spliturae</taxon>
    </lineage>
</organism>
<protein>
    <submittedName>
        <fullName evidence="10">Mp-nase</fullName>
    </submittedName>
</protein>
<dbReference type="InterPro" id="IPR021190">
    <property type="entry name" value="Pept_M10A"/>
</dbReference>
<dbReference type="GO" id="GO:0031012">
    <property type="term" value="C:extracellular matrix"/>
    <property type="evidence" value="ECO:0007669"/>
    <property type="project" value="InterPro"/>
</dbReference>
<comment type="cofactor">
    <cofactor evidence="1">
        <name>Zn(2+)</name>
        <dbReference type="ChEBI" id="CHEBI:29105"/>
    </cofactor>
</comment>
<evidence type="ECO:0000256" key="3">
    <source>
        <dbReference type="ARBA" id="ARBA00022670"/>
    </source>
</evidence>
<dbReference type="Gene3D" id="2.110.10.10">
    <property type="entry name" value="Hemopexin-like domain"/>
    <property type="match status" value="1"/>
</dbReference>
<sequence>MELVLILLLAACANAFDLSKITFENEQQRLEFFEVWRHINDTPRDHKTITYSVDLENEDSVKVLKKWRVKPSSCADMTRRKRFYIDKSVAWDHNNITWSLFTDSLPMARNIVSQELNDAFMVWQKGTTWTNKTIVYFTQLHDNSAEANIQLAFKRGDHGDGNSFDGPGGILAHAFFPPNGQLHFDADERWTTSGYEKNDGVDLFLVAAHEIGHTLGLMHSSVKEALMYALYQDTPNLSTDDVNGLEQLYVFNDQLSTTTTTLTPTTLLPDWVFEVSQSVSRKCASTMMTLFSFHDAIHVNVNEYVWKYNSDESEVLLSEIWPQLCTMDAMTELNENSTLLIKDNVWYEINSHNGVSHVGIMDDELKSVFVETTTFPYQFFGIRRDDTFARYYISNKTIVPNSYGRVSDKFLNVGNSVDSFARSGSGFVAGVGKGFWSMDILYENSRMGNVYKTTSSIAKVFDEC</sequence>
<reference evidence="10 11" key="1">
    <citation type="journal article" date="2008" name="J. Microbiol.">
        <title>Molecular and phylogenetic characterization of Spodoptera litura granulovirus.</title>
        <authorList>
            <person name="Wang Y."/>
            <person name="Choi J.Y."/>
            <person name="Roh J.Y."/>
            <person name="Woo S.D."/>
            <person name="Jin B.R."/>
            <person name="Je Y.H."/>
        </authorList>
    </citation>
    <scope>NUCLEOTIDE SEQUENCE [LARGE SCALE GENOMIC DNA]</scope>
    <source>
        <strain evidence="10">SlGV-K1</strain>
    </source>
</reference>
<keyword evidence="6" id="KW-0378">Hydrolase</keyword>
<keyword evidence="3" id="KW-0645">Protease</keyword>
<evidence type="ECO:0000256" key="2">
    <source>
        <dbReference type="ARBA" id="ARBA00010370"/>
    </source>
</evidence>
<keyword evidence="5" id="KW-0732">Signal</keyword>
<dbReference type="PANTHER" id="PTHR10201:SF291">
    <property type="entry name" value="MATRIX METALLOPROTEINASE 1, ISOFORM C-RELATED"/>
    <property type="match status" value="1"/>
</dbReference>
<keyword evidence="8" id="KW-0482">Metalloprotease</keyword>
<dbReference type="GO" id="GO:0030198">
    <property type="term" value="P:extracellular matrix organization"/>
    <property type="evidence" value="ECO:0007669"/>
    <property type="project" value="TreeGrafter"/>
</dbReference>
<dbReference type="GO" id="GO:0005615">
    <property type="term" value="C:extracellular space"/>
    <property type="evidence" value="ECO:0007669"/>
    <property type="project" value="TreeGrafter"/>
</dbReference>
<dbReference type="CDD" id="cd04278">
    <property type="entry name" value="ZnMc_MMP"/>
    <property type="match status" value="1"/>
</dbReference>
<dbReference type="KEGG" id="vg:5184240"/>
<evidence type="ECO:0000256" key="5">
    <source>
        <dbReference type="ARBA" id="ARBA00022729"/>
    </source>
</evidence>
<accession>A5IZN9</accession>
<dbReference type="RefSeq" id="YP_001256988.1">
    <property type="nucleotide sequence ID" value="NC_009503.1"/>
</dbReference>
<dbReference type="GO" id="GO:0004222">
    <property type="term" value="F:metalloendopeptidase activity"/>
    <property type="evidence" value="ECO:0007669"/>
    <property type="project" value="InterPro"/>
</dbReference>
<dbReference type="SMART" id="SM00235">
    <property type="entry name" value="ZnMc"/>
    <property type="match status" value="1"/>
</dbReference>
<evidence type="ECO:0000256" key="4">
    <source>
        <dbReference type="ARBA" id="ARBA00022723"/>
    </source>
</evidence>
<dbReference type="PRINTS" id="PR00138">
    <property type="entry name" value="MATRIXIN"/>
</dbReference>
<dbReference type="EMBL" id="DQ288858">
    <property type="protein sequence ID" value="ABQ51980.1"/>
    <property type="molecule type" value="Genomic_DNA"/>
</dbReference>
<keyword evidence="11" id="KW-1185">Reference proteome</keyword>
<keyword evidence="4" id="KW-0479">Metal-binding</keyword>
<proteinExistence type="inferred from homology"/>
<dbReference type="InterPro" id="IPR001818">
    <property type="entry name" value="Pept_M10_metallopeptidase"/>
</dbReference>
<evidence type="ECO:0000256" key="7">
    <source>
        <dbReference type="ARBA" id="ARBA00022833"/>
    </source>
</evidence>
<dbReference type="Pfam" id="PF00413">
    <property type="entry name" value="Peptidase_M10"/>
    <property type="match status" value="1"/>
</dbReference>
<keyword evidence="7" id="KW-0862">Zinc</keyword>
<evidence type="ECO:0000256" key="6">
    <source>
        <dbReference type="ARBA" id="ARBA00022801"/>
    </source>
</evidence>
<gene>
    <name evidence="10" type="ORF">SlGVgp037</name>
</gene>
<dbReference type="MEROPS" id="M10.032"/>
<dbReference type="InterPro" id="IPR024079">
    <property type="entry name" value="MetalloPept_cat_dom_sf"/>
</dbReference>
<evidence type="ECO:0000256" key="8">
    <source>
        <dbReference type="ARBA" id="ARBA00023049"/>
    </source>
</evidence>
<evidence type="ECO:0000256" key="1">
    <source>
        <dbReference type="ARBA" id="ARBA00001947"/>
    </source>
</evidence>
<dbReference type="InterPro" id="IPR036375">
    <property type="entry name" value="Hemopexin-like_dom_sf"/>
</dbReference>
<evidence type="ECO:0000259" key="9">
    <source>
        <dbReference type="SMART" id="SM00235"/>
    </source>
</evidence>